<organism evidence="1 2">
    <name type="scientific">Ochrobactrum soli</name>
    <dbReference type="NCBI Taxonomy" id="2448455"/>
    <lineage>
        <taxon>Bacteria</taxon>
        <taxon>Pseudomonadati</taxon>
        <taxon>Pseudomonadota</taxon>
        <taxon>Alphaproteobacteria</taxon>
        <taxon>Hyphomicrobiales</taxon>
        <taxon>Brucellaceae</taxon>
        <taxon>Brucella/Ochrobactrum group</taxon>
        <taxon>Ochrobactrum</taxon>
    </lineage>
</organism>
<protein>
    <submittedName>
        <fullName evidence="1">Uncharacterized protein</fullName>
    </submittedName>
</protein>
<comment type="caution">
    <text evidence="1">The sequence shown here is derived from an EMBL/GenBank/DDBJ whole genome shotgun (WGS) entry which is preliminary data.</text>
</comment>
<name>A0A849KID9_9HYPH</name>
<evidence type="ECO:0000313" key="1">
    <source>
        <dbReference type="EMBL" id="NNU61351.1"/>
    </source>
</evidence>
<gene>
    <name evidence="1" type="ORF">HKX02_13995</name>
</gene>
<reference evidence="1 2" key="1">
    <citation type="submission" date="2020-05" db="EMBL/GenBank/DDBJ databases">
        <title>Draft Genome Sequence of Ochrobactrum soli Isolated from Stable Fly Gut.</title>
        <authorList>
            <person name="Pileggi M.T."/>
            <person name="Vazhakkala L.J."/>
            <person name="Wong C.N."/>
        </authorList>
    </citation>
    <scope>NUCLEOTIDE SEQUENCE [LARGE SCALE GENOMIC DNA]</scope>
    <source>
        <strain evidence="1 2">MTP-C0764</strain>
    </source>
</reference>
<proteinExistence type="predicted"/>
<dbReference type="RefSeq" id="WP_171318322.1">
    <property type="nucleotide sequence ID" value="NZ_JABFCY010000008.1"/>
</dbReference>
<dbReference type="EMBL" id="JABFCY010000008">
    <property type="protein sequence ID" value="NNU61351.1"/>
    <property type="molecule type" value="Genomic_DNA"/>
</dbReference>
<dbReference type="AlphaFoldDB" id="A0A849KID9"/>
<sequence>MIGMNSTGQHRQHGFMLLMACVLSFAALLFAVDFSALNEKAGDDTSRSLHKMLAARQAESTPTAPVRQQSAPAPQPMRAILVEAMAAKIKAAFPLGGDTALAVAGAGHSFANAKSAEAGRDFQHFTAAQQYFGFARAPPVSA</sequence>
<evidence type="ECO:0000313" key="2">
    <source>
        <dbReference type="Proteomes" id="UP000574931"/>
    </source>
</evidence>
<accession>A0A849KID9</accession>
<keyword evidence="2" id="KW-1185">Reference proteome</keyword>
<dbReference type="Proteomes" id="UP000574931">
    <property type="component" value="Unassembled WGS sequence"/>
</dbReference>